<accession>A0ACC3SCU4</accession>
<keyword evidence="2" id="KW-1185">Reference proteome</keyword>
<evidence type="ECO:0000313" key="2">
    <source>
        <dbReference type="Proteomes" id="UP001320706"/>
    </source>
</evidence>
<organism evidence="1 2">
    <name type="scientific">Zalaria obscura</name>
    <dbReference type="NCBI Taxonomy" id="2024903"/>
    <lineage>
        <taxon>Eukaryota</taxon>
        <taxon>Fungi</taxon>
        <taxon>Dikarya</taxon>
        <taxon>Ascomycota</taxon>
        <taxon>Pezizomycotina</taxon>
        <taxon>Dothideomycetes</taxon>
        <taxon>Dothideomycetidae</taxon>
        <taxon>Dothideales</taxon>
        <taxon>Zalariaceae</taxon>
        <taxon>Zalaria</taxon>
    </lineage>
</organism>
<name>A0ACC3SCU4_9PEZI</name>
<protein>
    <submittedName>
        <fullName evidence="1">Uncharacterized protein</fullName>
    </submittedName>
</protein>
<dbReference type="Proteomes" id="UP001320706">
    <property type="component" value="Unassembled WGS sequence"/>
</dbReference>
<sequence length="393" mass="45055">MLSRSHCCHKLSNTTPQVQGFWIKAYRNLTTEMINDLRLDSQRWQQEVQSGRRVAYQDSNVFRQNARAYEQGTHSPQLDTPFQAPQQRQAPTSDSNGQQDPRYQDPRYQDPRYQDPRYQGPRYQDPRYQDPRYQDPRYQDPRYQDPRYQDPRNPDPRTAVPPHEDPRRQDPRYQDPRHQDPRYQDPRQNQPNQGRPLVTSTYAESAPIYAPNLQQAPTGYVQQGESGYYVPVPGHPGGNPQPNVTDNLQYPTGYPYSQDQMDTNIARDPRYAPGYQDPRFAHNTTDTAVPSTGRVEAVSRPSTDSRSDLPAKHKAPSLNYLSAAYSSSPYNQYGRGGFTQTATTSEQSVQSPPAVDPRYAGRERGPSSSTTAPYDGQERPTQGGSDTRRRRIR</sequence>
<comment type="caution">
    <text evidence="1">The sequence shown here is derived from an EMBL/GenBank/DDBJ whole genome shotgun (WGS) entry which is preliminary data.</text>
</comment>
<dbReference type="EMBL" id="JAMKPW020000020">
    <property type="protein sequence ID" value="KAK8207885.1"/>
    <property type="molecule type" value="Genomic_DNA"/>
</dbReference>
<gene>
    <name evidence="1" type="ORF">M8818_004138</name>
</gene>
<reference evidence="1" key="1">
    <citation type="submission" date="2024-02" db="EMBL/GenBank/DDBJ databases">
        <title>Metagenome Assembled Genome of Zalaria obscura JY119.</title>
        <authorList>
            <person name="Vighnesh L."/>
            <person name="Jagadeeshwari U."/>
            <person name="Venkata Ramana C."/>
            <person name="Sasikala C."/>
        </authorList>
    </citation>
    <scope>NUCLEOTIDE SEQUENCE</scope>
    <source>
        <strain evidence="1">JY119</strain>
    </source>
</reference>
<proteinExistence type="predicted"/>
<evidence type="ECO:0000313" key="1">
    <source>
        <dbReference type="EMBL" id="KAK8207885.1"/>
    </source>
</evidence>